<dbReference type="CDD" id="cd07996">
    <property type="entry name" value="WGR_MMR_like"/>
    <property type="match status" value="1"/>
</dbReference>
<proteinExistence type="predicted"/>
<dbReference type="InterPro" id="IPR049809">
    <property type="entry name" value="YehF/YfeS-like_WGR"/>
</dbReference>
<geneLocation type="plasmid" evidence="2">
    <name>pMk2239A</name>
</geneLocation>
<dbReference type="Pfam" id="PF05406">
    <property type="entry name" value="WGR"/>
    <property type="match status" value="1"/>
</dbReference>
<dbReference type="Gene3D" id="2.20.140.10">
    <property type="entry name" value="WGR domain"/>
    <property type="match status" value="1"/>
</dbReference>
<dbReference type="AlphaFoldDB" id="A0AAU8DJP1"/>
<feature type="domain" description="WGR" evidence="1">
    <location>
        <begin position="1"/>
        <end position="91"/>
    </location>
</feature>
<protein>
    <submittedName>
        <fullName evidence="2">WGR domain-containing protein</fullName>
    </submittedName>
</protein>
<name>A0AAU8DJP1_9HYPH</name>
<evidence type="ECO:0000313" key="2">
    <source>
        <dbReference type="EMBL" id="XCG58804.1"/>
    </source>
</evidence>
<dbReference type="InterPro" id="IPR036930">
    <property type="entry name" value="WGR_dom_sf"/>
</dbReference>
<dbReference type="EMBL" id="CP159252">
    <property type="protein sequence ID" value="XCG58804.1"/>
    <property type="molecule type" value="Genomic_DNA"/>
</dbReference>
<dbReference type="InterPro" id="IPR008893">
    <property type="entry name" value="WGR_domain"/>
</dbReference>
<dbReference type="RefSeq" id="WP_353646766.1">
    <property type="nucleotide sequence ID" value="NZ_CP159252.1"/>
</dbReference>
<evidence type="ECO:0000259" key="1">
    <source>
        <dbReference type="PROSITE" id="PS51977"/>
    </source>
</evidence>
<sequence>MQPDPCPATHLRRIDPARNMARYYKLTIAPSLFGDAAVVREWGRIGRPGRMRIDLYEKAEEAAAARAAIERAKTRRGYRDVVDGAALTLSRPAPTSRLPAAP</sequence>
<organism evidence="2">
    <name type="scientific">Mesorhizobium sp. WSM2239</name>
    <dbReference type="NCBI Taxonomy" id="3228852"/>
    <lineage>
        <taxon>Bacteria</taxon>
        <taxon>Pseudomonadati</taxon>
        <taxon>Pseudomonadota</taxon>
        <taxon>Alphaproteobacteria</taxon>
        <taxon>Hyphomicrobiales</taxon>
        <taxon>Phyllobacteriaceae</taxon>
        <taxon>Mesorhizobium</taxon>
    </lineage>
</organism>
<accession>A0AAU8DJP1</accession>
<dbReference type="PROSITE" id="PS51977">
    <property type="entry name" value="WGR"/>
    <property type="match status" value="1"/>
</dbReference>
<reference evidence="2" key="1">
    <citation type="submission" date="2024-06" db="EMBL/GenBank/DDBJ databases">
        <title>Mesorhizobium karijinii sp. nov., a symbiont of the iconic Swainsona formosa from arid Australia.</title>
        <authorList>
            <person name="Hill Y.J."/>
            <person name="Watkin E.L.J."/>
            <person name="O'Hara G.W."/>
            <person name="Terpolilli J."/>
            <person name="Tye M.L."/>
            <person name="Kohlmeier M.G."/>
        </authorList>
    </citation>
    <scope>NUCLEOTIDE SEQUENCE</scope>
    <source>
        <strain evidence="2">WSM2239</strain>
        <plasmid evidence="2">pMk2239A</plasmid>
    </source>
</reference>
<keyword evidence="2" id="KW-0614">Plasmid</keyword>
<dbReference type="SMART" id="SM00773">
    <property type="entry name" value="WGR"/>
    <property type="match status" value="1"/>
</dbReference>
<gene>
    <name evidence="2" type="ORF">ABVK49_30830</name>
</gene>
<dbReference type="SUPFAM" id="SSF142921">
    <property type="entry name" value="WGR domain-like"/>
    <property type="match status" value="1"/>
</dbReference>